<protein>
    <submittedName>
        <fullName evidence="6">HTH-type transcriptional regulator tfdS</fullName>
    </submittedName>
</protein>
<dbReference type="PaxDb" id="166486-ERS852572_01485"/>
<evidence type="ECO:0000256" key="1">
    <source>
        <dbReference type="ARBA" id="ARBA00009437"/>
    </source>
</evidence>
<comment type="similarity">
    <text evidence="1">Belongs to the LysR transcriptional regulatory family.</text>
</comment>
<evidence type="ECO:0000256" key="4">
    <source>
        <dbReference type="ARBA" id="ARBA00023163"/>
    </source>
</evidence>
<gene>
    <name evidence="6" type="primary">tfdS</name>
    <name evidence="6" type="ORF">ERS852572_01485</name>
</gene>
<keyword evidence="4" id="KW-0804">Transcription</keyword>
<dbReference type="SUPFAM" id="SSF46785">
    <property type="entry name" value="Winged helix' DNA-binding domain"/>
    <property type="match status" value="1"/>
</dbReference>
<organism evidence="6 7">
    <name type="scientific">Roseburia intestinalis</name>
    <dbReference type="NCBI Taxonomy" id="166486"/>
    <lineage>
        <taxon>Bacteria</taxon>
        <taxon>Bacillati</taxon>
        <taxon>Bacillota</taxon>
        <taxon>Clostridia</taxon>
        <taxon>Lachnospirales</taxon>
        <taxon>Lachnospiraceae</taxon>
        <taxon>Roseburia</taxon>
    </lineage>
</organism>
<dbReference type="PRINTS" id="PR00039">
    <property type="entry name" value="HTHLYSR"/>
</dbReference>
<evidence type="ECO:0000313" key="7">
    <source>
        <dbReference type="Proteomes" id="UP000095350"/>
    </source>
</evidence>
<dbReference type="PANTHER" id="PTHR30346">
    <property type="entry name" value="TRANSCRIPTIONAL DUAL REGULATOR HCAR-RELATED"/>
    <property type="match status" value="1"/>
</dbReference>
<evidence type="ECO:0000256" key="3">
    <source>
        <dbReference type="ARBA" id="ARBA00023125"/>
    </source>
</evidence>
<evidence type="ECO:0000256" key="2">
    <source>
        <dbReference type="ARBA" id="ARBA00023015"/>
    </source>
</evidence>
<dbReference type="PANTHER" id="PTHR30346:SF0">
    <property type="entry name" value="HCA OPERON TRANSCRIPTIONAL ACTIVATOR HCAR"/>
    <property type="match status" value="1"/>
</dbReference>
<dbReference type="InterPro" id="IPR036388">
    <property type="entry name" value="WH-like_DNA-bd_sf"/>
</dbReference>
<dbReference type="PROSITE" id="PS50931">
    <property type="entry name" value="HTH_LYSR"/>
    <property type="match status" value="1"/>
</dbReference>
<dbReference type="EMBL" id="CYXZ01000010">
    <property type="protein sequence ID" value="CUN00879.1"/>
    <property type="molecule type" value="Genomic_DNA"/>
</dbReference>
<dbReference type="Pfam" id="PF00126">
    <property type="entry name" value="HTH_1"/>
    <property type="match status" value="1"/>
</dbReference>
<dbReference type="GO" id="GO:0003677">
    <property type="term" value="F:DNA binding"/>
    <property type="evidence" value="ECO:0007669"/>
    <property type="project" value="UniProtKB-KW"/>
</dbReference>
<name>A0A173TFE1_9FIRM</name>
<dbReference type="Gene3D" id="1.10.10.10">
    <property type="entry name" value="Winged helix-like DNA-binding domain superfamily/Winged helix DNA-binding domain"/>
    <property type="match status" value="1"/>
</dbReference>
<accession>A0A173TFE1</accession>
<dbReference type="AlphaFoldDB" id="A0A173TFE1"/>
<evidence type="ECO:0000313" key="6">
    <source>
        <dbReference type="EMBL" id="CUN00879.1"/>
    </source>
</evidence>
<evidence type="ECO:0000259" key="5">
    <source>
        <dbReference type="PROSITE" id="PS50931"/>
    </source>
</evidence>
<proteinExistence type="inferred from homology"/>
<keyword evidence="3" id="KW-0238">DNA-binding</keyword>
<dbReference type="InterPro" id="IPR000847">
    <property type="entry name" value="LysR_HTH_N"/>
</dbReference>
<keyword evidence="2" id="KW-0805">Transcription regulation</keyword>
<dbReference type="GO" id="GO:0003700">
    <property type="term" value="F:DNA-binding transcription factor activity"/>
    <property type="evidence" value="ECO:0007669"/>
    <property type="project" value="InterPro"/>
</dbReference>
<reference evidence="6 7" key="1">
    <citation type="submission" date="2015-09" db="EMBL/GenBank/DDBJ databases">
        <authorList>
            <consortium name="Pathogen Informatics"/>
        </authorList>
    </citation>
    <scope>NUCLEOTIDE SEQUENCE [LARGE SCALE GENOMIC DNA]</scope>
    <source>
        <strain evidence="6 7">2789STDY5834960</strain>
    </source>
</reference>
<dbReference type="GO" id="GO:0032993">
    <property type="term" value="C:protein-DNA complex"/>
    <property type="evidence" value="ECO:0007669"/>
    <property type="project" value="TreeGrafter"/>
</dbReference>
<dbReference type="FunFam" id="1.10.10.10:FF:000001">
    <property type="entry name" value="LysR family transcriptional regulator"/>
    <property type="match status" value="1"/>
</dbReference>
<dbReference type="STRING" id="166486.ERS852572_01485"/>
<sequence>MTLQQLKYVVTVAETGTITNAAKKLYISQPSLTNAIHELEKEMNIVIFQRTNKGIVLSREGEDFLEYARQVLEQAAILEDKYKGQDGGRTQFFLLFRGDFFTFGEKEKYPCERQGNAV</sequence>
<feature type="domain" description="HTH lysR-type" evidence="5">
    <location>
        <begin position="1"/>
        <end position="58"/>
    </location>
</feature>
<dbReference type="Proteomes" id="UP000095350">
    <property type="component" value="Unassembled WGS sequence"/>
</dbReference>
<dbReference type="InterPro" id="IPR036390">
    <property type="entry name" value="WH_DNA-bd_sf"/>
</dbReference>